<evidence type="ECO:0000313" key="2">
    <source>
        <dbReference type="Proteomes" id="UP000567795"/>
    </source>
</evidence>
<dbReference type="RefSeq" id="WP_179813065.1">
    <property type="nucleotide sequence ID" value="NZ_JACBZD010000001.1"/>
</dbReference>
<accession>A0A852ZTL0</accession>
<reference evidence="1 2" key="1">
    <citation type="submission" date="2020-07" db="EMBL/GenBank/DDBJ databases">
        <title>Sequencing the genomes of 1000 actinobacteria strains.</title>
        <authorList>
            <person name="Klenk H.-P."/>
        </authorList>
    </citation>
    <scope>NUCLEOTIDE SEQUENCE [LARGE SCALE GENOMIC DNA]</scope>
    <source>
        <strain evidence="1 2">DSM 42178</strain>
    </source>
</reference>
<name>A0A852ZTL0_9ACTN</name>
<proteinExistence type="predicted"/>
<dbReference type="EMBL" id="JACBZD010000001">
    <property type="protein sequence ID" value="NYI04114.1"/>
    <property type="molecule type" value="Genomic_DNA"/>
</dbReference>
<gene>
    <name evidence="1" type="ORF">FHU37_001057</name>
</gene>
<dbReference type="AlphaFoldDB" id="A0A852ZTL0"/>
<protein>
    <submittedName>
        <fullName evidence="1">Uncharacterized protein</fullName>
    </submittedName>
</protein>
<organism evidence="1 2">
    <name type="scientific">Allostreptomyces psammosilenae</name>
    <dbReference type="NCBI Taxonomy" id="1892865"/>
    <lineage>
        <taxon>Bacteria</taxon>
        <taxon>Bacillati</taxon>
        <taxon>Actinomycetota</taxon>
        <taxon>Actinomycetes</taxon>
        <taxon>Kitasatosporales</taxon>
        <taxon>Streptomycetaceae</taxon>
        <taxon>Allostreptomyces</taxon>
    </lineage>
</organism>
<sequence length="334" mass="36573">MDDALLRRVERAAGVPDLVEVLADRLSPSDLHSLLLAVHRRRAAATTPARVLERYAGGRLFRPSPVAPALFAAFDRLALPVLDDAGFTGLDLSPVTPLGTVAAVATVDQNRVLAADRGGEVVADSTNTLALECALRRRARLREDRGDAGTVRLFALHRLVRAQPVPEGWRPHFRMLALTTAGRDTGSFRFETQALRGQLEVLLRLLREAGRQGFALGRLRVALTELDRVPREVELRERVMEPLAERFPEVELAFDDQRVVGRGYYRRVCFHVHAVTPDGTDIAVADGGFTDWTGRLLGNAKERLLVGGLGVELLCQLFRAEPASADGSRLTADG</sequence>
<keyword evidence="2" id="KW-1185">Reference proteome</keyword>
<comment type="caution">
    <text evidence="1">The sequence shown here is derived from an EMBL/GenBank/DDBJ whole genome shotgun (WGS) entry which is preliminary data.</text>
</comment>
<evidence type="ECO:0000313" key="1">
    <source>
        <dbReference type="EMBL" id="NYI04114.1"/>
    </source>
</evidence>
<dbReference type="Proteomes" id="UP000567795">
    <property type="component" value="Unassembled WGS sequence"/>
</dbReference>